<comment type="caution">
    <text evidence="9">The sequence shown here is derived from an EMBL/GenBank/DDBJ whole genome shotgun (WGS) entry which is preliminary data.</text>
</comment>
<dbReference type="PANTHER" id="PTHR11501:SF14">
    <property type="entry name" value="MICROTUBULE-ASSOCIATED PROTEIN TAU"/>
    <property type="match status" value="1"/>
</dbReference>
<feature type="compositionally biased region" description="Low complexity" evidence="8">
    <location>
        <begin position="23"/>
        <end position="74"/>
    </location>
</feature>
<sequence length="318" mass="33969">MVLPGGPSRRGKAEPSPATSQGAASSALRSPLPPSLASQPQPSDPPAGASRVAIGSAPAGLTPPLLSGSPSLSRDSARRRRSPASKHWHARETAIPRRLIGASGMEEAWPRFLAGTRWRKRWKDADGPVRPPGLLPFSLTPNVQLVYKPVDLSHVTSKCGSLDNIHTNQVEVKSEKLDFKVQSKIGSLDNITHIPGGGNKKIFLLTIGNHEGTPTHLTSGPSPVSCNPAGARSFFRGSAHGLPASVQASKECLERYLNRMTRLKKGLKGKKVPPQPSIVPWIDFRICRRLASPKARLLGLLHLLLLWAGGILAALQPG</sequence>
<keyword evidence="6 7" id="KW-0206">Cytoskeleton</keyword>
<dbReference type="EMBL" id="JAOTOJ010000009">
    <property type="protein sequence ID" value="KAK9395813.1"/>
    <property type="molecule type" value="Genomic_DNA"/>
</dbReference>
<proteinExistence type="predicted"/>
<dbReference type="PANTHER" id="PTHR11501">
    <property type="entry name" value="MICROTUBULE-ASSOCIATED PROTEIN"/>
    <property type="match status" value="1"/>
</dbReference>
<organism evidence="9 10">
    <name type="scientific">Crotalus adamanteus</name>
    <name type="common">Eastern diamondback rattlesnake</name>
    <dbReference type="NCBI Taxonomy" id="8729"/>
    <lineage>
        <taxon>Eukaryota</taxon>
        <taxon>Metazoa</taxon>
        <taxon>Chordata</taxon>
        <taxon>Craniata</taxon>
        <taxon>Vertebrata</taxon>
        <taxon>Euteleostomi</taxon>
        <taxon>Lepidosauria</taxon>
        <taxon>Squamata</taxon>
        <taxon>Bifurcata</taxon>
        <taxon>Unidentata</taxon>
        <taxon>Episquamata</taxon>
        <taxon>Toxicofera</taxon>
        <taxon>Serpentes</taxon>
        <taxon>Colubroidea</taxon>
        <taxon>Viperidae</taxon>
        <taxon>Crotalinae</taxon>
        <taxon>Crotalus</taxon>
    </lineage>
</organism>
<dbReference type="PROSITE" id="PS51491">
    <property type="entry name" value="TAU_MAP_2"/>
    <property type="match status" value="1"/>
</dbReference>
<evidence type="ECO:0000256" key="8">
    <source>
        <dbReference type="SAM" id="MobiDB-lite"/>
    </source>
</evidence>
<name>A0AAW1B1E8_CROAD</name>
<evidence type="ECO:0000313" key="10">
    <source>
        <dbReference type="Proteomes" id="UP001474421"/>
    </source>
</evidence>
<dbReference type="Pfam" id="PF00418">
    <property type="entry name" value="Tubulin-binding"/>
    <property type="match status" value="2"/>
</dbReference>
<dbReference type="GO" id="GO:0043005">
    <property type="term" value="C:neuron projection"/>
    <property type="evidence" value="ECO:0007669"/>
    <property type="project" value="TreeGrafter"/>
</dbReference>
<dbReference type="PROSITE" id="PS00229">
    <property type="entry name" value="TAU_MAP_1"/>
    <property type="match status" value="1"/>
</dbReference>
<accession>A0AAW1B1E8</accession>
<dbReference type="AlphaFoldDB" id="A0AAW1B1E8"/>
<dbReference type="GO" id="GO:0000226">
    <property type="term" value="P:microtubule cytoskeleton organization"/>
    <property type="evidence" value="ECO:0007669"/>
    <property type="project" value="TreeGrafter"/>
</dbReference>
<evidence type="ECO:0000256" key="4">
    <source>
        <dbReference type="ARBA" id="ARBA00022701"/>
    </source>
</evidence>
<evidence type="ECO:0000256" key="7">
    <source>
        <dbReference type="RuleBase" id="RU000686"/>
    </source>
</evidence>
<dbReference type="GO" id="GO:0005874">
    <property type="term" value="C:microtubule"/>
    <property type="evidence" value="ECO:0007669"/>
    <property type="project" value="UniProtKB-KW"/>
</dbReference>
<keyword evidence="10" id="KW-1185">Reference proteome</keyword>
<dbReference type="InterPro" id="IPR001084">
    <property type="entry name" value="MAP_tubulin-bd_rpt"/>
</dbReference>
<feature type="region of interest" description="Disordered" evidence="8">
    <location>
        <begin position="1"/>
        <end position="90"/>
    </location>
</feature>
<keyword evidence="2 7" id="KW-0963">Cytoplasm</keyword>
<keyword evidence="3" id="KW-0597">Phosphoprotein</keyword>
<evidence type="ECO:0000313" key="9">
    <source>
        <dbReference type="EMBL" id="KAK9395813.1"/>
    </source>
</evidence>
<dbReference type="Proteomes" id="UP001474421">
    <property type="component" value="Unassembled WGS sequence"/>
</dbReference>
<gene>
    <name evidence="9" type="ORF">NXF25_019174</name>
</gene>
<reference evidence="9 10" key="1">
    <citation type="journal article" date="2024" name="Proc. Natl. Acad. Sci. U.S.A.">
        <title>The genetic regulatory architecture and epigenomic basis for age-related changes in rattlesnake venom.</title>
        <authorList>
            <person name="Hogan M.P."/>
            <person name="Holding M.L."/>
            <person name="Nystrom G.S."/>
            <person name="Colston T.J."/>
            <person name="Bartlett D.A."/>
            <person name="Mason A.J."/>
            <person name="Ellsworth S.A."/>
            <person name="Rautsaw R.M."/>
            <person name="Lawrence K.C."/>
            <person name="Strickland J.L."/>
            <person name="He B."/>
            <person name="Fraser P."/>
            <person name="Margres M.J."/>
            <person name="Gilbert D.M."/>
            <person name="Gibbs H.L."/>
            <person name="Parkinson C.L."/>
            <person name="Rokyta D.R."/>
        </authorList>
    </citation>
    <scope>NUCLEOTIDE SEQUENCE [LARGE SCALE GENOMIC DNA]</scope>
    <source>
        <strain evidence="9">DRR0105</strain>
    </source>
</reference>
<evidence type="ECO:0000256" key="5">
    <source>
        <dbReference type="ARBA" id="ARBA00022737"/>
    </source>
</evidence>
<comment type="subcellular location">
    <subcellularLocation>
        <location evidence="1 7">Cytoplasm</location>
        <location evidence="1 7">Cytoskeleton</location>
    </subcellularLocation>
</comment>
<evidence type="ECO:0000256" key="3">
    <source>
        <dbReference type="ARBA" id="ARBA00022553"/>
    </source>
</evidence>
<dbReference type="GO" id="GO:0031175">
    <property type="term" value="P:neuron projection development"/>
    <property type="evidence" value="ECO:0007669"/>
    <property type="project" value="TreeGrafter"/>
</dbReference>
<keyword evidence="4 7" id="KW-0493">Microtubule</keyword>
<dbReference type="InterPro" id="IPR027324">
    <property type="entry name" value="MAP2/MAP4/Tau"/>
</dbReference>
<evidence type="ECO:0000256" key="1">
    <source>
        <dbReference type="ARBA" id="ARBA00004245"/>
    </source>
</evidence>
<feature type="compositionally biased region" description="Basic residues" evidence="8">
    <location>
        <begin position="77"/>
        <end position="89"/>
    </location>
</feature>
<protein>
    <recommendedName>
        <fullName evidence="7">Microtubule-associated protein</fullName>
    </recommendedName>
</protein>
<keyword evidence="5" id="KW-0677">Repeat</keyword>
<dbReference type="GO" id="GO:0008017">
    <property type="term" value="F:microtubule binding"/>
    <property type="evidence" value="ECO:0007669"/>
    <property type="project" value="InterPro"/>
</dbReference>
<evidence type="ECO:0000256" key="2">
    <source>
        <dbReference type="ARBA" id="ARBA00022490"/>
    </source>
</evidence>
<evidence type="ECO:0000256" key="6">
    <source>
        <dbReference type="ARBA" id="ARBA00023212"/>
    </source>
</evidence>